<sequence length="382" mass="38569">MDLYSNLKTQLIISSFIFIVFNPAKVISQGPSSGPASSPSSSPGAESPNSHISAPSPSISVQGSASLPPDSEYLDADSPISQISGPSASPSSGPSPSKSSGPSASPSSGPSASPSSGPSASPSSAPRHSKSSAPSPSKSSASSPSREPASSPDADSPASAADSPGASVEADAADADADADAAAAEDDVDIGSEDASFDLDSLKDMVAEKSPTLEGFFKDEVVGTATKVMGSSKAAMKSPEVEKICKSTDYPELCVGQIAPFFNGKTDTISILEMSIKSALEVTKLAAQEAKRLAGESSTDDDTATALQQCQEDYDDAVANLKSALDAIPAKDTTTINTMLSAALSDFGACGEAFSSKNPLQSYDDKVSNMTSNCIAIASQVK</sequence>
<feature type="compositionally biased region" description="Low complexity" evidence="4">
    <location>
        <begin position="28"/>
        <end position="50"/>
    </location>
</feature>
<name>A0A9Q0JES3_9ROSI</name>
<dbReference type="SUPFAM" id="SSF101148">
    <property type="entry name" value="Plant invertase/pectin methylesterase inhibitor"/>
    <property type="match status" value="1"/>
</dbReference>
<feature type="compositionally biased region" description="Polar residues" evidence="4">
    <location>
        <begin position="51"/>
        <end position="65"/>
    </location>
</feature>
<feature type="compositionally biased region" description="Acidic residues" evidence="4">
    <location>
        <begin position="171"/>
        <end position="192"/>
    </location>
</feature>
<dbReference type="PANTHER" id="PTHR36710:SF18">
    <property type="entry name" value="PECTINESTERASE INHIBITOR 5-RELATED"/>
    <property type="match status" value="1"/>
</dbReference>
<protein>
    <recommendedName>
        <fullName evidence="5">Pectinesterase inhibitor domain-containing protein</fullName>
    </recommendedName>
</protein>
<dbReference type="InterPro" id="IPR006501">
    <property type="entry name" value="Pectinesterase_inhib_dom"/>
</dbReference>
<evidence type="ECO:0000313" key="6">
    <source>
        <dbReference type="EMBL" id="KAJ4838993.1"/>
    </source>
</evidence>
<comment type="similarity">
    <text evidence="3">Belongs to the PMEI family.</text>
</comment>
<dbReference type="Proteomes" id="UP001141552">
    <property type="component" value="Unassembled WGS sequence"/>
</dbReference>
<dbReference type="FunFam" id="1.20.140.40:FF:000003">
    <property type="entry name" value="Invertase/pectin methylesterase inhibitor family protein"/>
    <property type="match status" value="1"/>
</dbReference>
<dbReference type="AlphaFoldDB" id="A0A9Q0JES3"/>
<feature type="domain" description="Pectinesterase inhibitor" evidence="5">
    <location>
        <begin position="236"/>
        <end position="377"/>
    </location>
</feature>
<dbReference type="SMART" id="SM00856">
    <property type="entry name" value="PMEI"/>
    <property type="match status" value="1"/>
</dbReference>
<evidence type="ECO:0000256" key="1">
    <source>
        <dbReference type="ARBA" id="ARBA00022729"/>
    </source>
</evidence>
<reference evidence="6" key="2">
    <citation type="journal article" date="2023" name="Plants (Basel)">
        <title>Annotation of the Turnera subulata (Passifloraceae) Draft Genome Reveals the S-Locus Evolved after the Divergence of Turneroideae from Passifloroideae in a Stepwise Manner.</title>
        <authorList>
            <person name="Henning P.M."/>
            <person name="Roalson E.H."/>
            <person name="Mir W."/>
            <person name="McCubbin A.G."/>
            <person name="Shore J.S."/>
        </authorList>
    </citation>
    <scope>NUCLEOTIDE SEQUENCE</scope>
    <source>
        <strain evidence="6">F60SS</strain>
    </source>
</reference>
<dbReference type="InterPro" id="IPR035513">
    <property type="entry name" value="Invertase/methylesterase_inhib"/>
</dbReference>
<evidence type="ECO:0000256" key="3">
    <source>
        <dbReference type="ARBA" id="ARBA00038471"/>
    </source>
</evidence>
<feature type="region of interest" description="Disordered" evidence="4">
    <location>
        <begin position="28"/>
        <end position="192"/>
    </location>
</feature>
<evidence type="ECO:0000259" key="5">
    <source>
        <dbReference type="SMART" id="SM00856"/>
    </source>
</evidence>
<evidence type="ECO:0000256" key="2">
    <source>
        <dbReference type="ARBA" id="ARBA00023157"/>
    </source>
</evidence>
<dbReference type="InterPro" id="IPR052421">
    <property type="entry name" value="PCW_Enzyme_Inhibitor"/>
</dbReference>
<dbReference type="Pfam" id="PF04043">
    <property type="entry name" value="PMEI"/>
    <property type="match status" value="1"/>
</dbReference>
<dbReference type="NCBIfam" id="TIGR01614">
    <property type="entry name" value="PME_inhib"/>
    <property type="match status" value="1"/>
</dbReference>
<keyword evidence="2" id="KW-1015">Disulfide bond</keyword>
<proteinExistence type="inferred from homology"/>
<dbReference type="OrthoDB" id="770764at2759"/>
<evidence type="ECO:0000256" key="4">
    <source>
        <dbReference type="SAM" id="MobiDB-lite"/>
    </source>
</evidence>
<dbReference type="Gene3D" id="1.20.140.40">
    <property type="entry name" value="Invertase/pectin methylesterase inhibitor family protein"/>
    <property type="match status" value="1"/>
</dbReference>
<dbReference type="EMBL" id="JAKUCV010003421">
    <property type="protein sequence ID" value="KAJ4838993.1"/>
    <property type="molecule type" value="Genomic_DNA"/>
</dbReference>
<feature type="compositionally biased region" description="Low complexity" evidence="4">
    <location>
        <begin position="84"/>
        <end position="170"/>
    </location>
</feature>
<keyword evidence="7" id="KW-1185">Reference proteome</keyword>
<dbReference type="CDD" id="cd15800">
    <property type="entry name" value="PMEI-like_2"/>
    <property type="match status" value="1"/>
</dbReference>
<comment type="caution">
    <text evidence="6">The sequence shown here is derived from an EMBL/GenBank/DDBJ whole genome shotgun (WGS) entry which is preliminary data.</text>
</comment>
<dbReference type="GO" id="GO:0004857">
    <property type="term" value="F:enzyme inhibitor activity"/>
    <property type="evidence" value="ECO:0007669"/>
    <property type="project" value="InterPro"/>
</dbReference>
<organism evidence="6 7">
    <name type="scientific">Turnera subulata</name>
    <dbReference type="NCBI Taxonomy" id="218843"/>
    <lineage>
        <taxon>Eukaryota</taxon>
        <taxon>Viridiplantae</taxon>
        <taxon>Streptophyta</taxon>
        <taxon>Embryophyta</taxon>
        <taxon>Tracheophyta</taxon>
        <taxon>Spermatophyta</taxon>
        <taxon>Magnoliopsida</taxon>
        <taxon>eudicotyledons</taxon>
        <taxon>Gunneridae</taxon>
        <taxon>Pentapetalae</taxon>
        <taxon>rosids</taxon>
        <taxon>fabids</taxon>
        <taxon>Malpighiales</taxon>
        <taxon>Passifloraceae</taxon>
        <taxon>Turnera</taxon>
    </lineage>
</organism>
<gene>
    <name evidence="6" type="ORF">Tsubulata_046868</name>
</gene>
<evidence type="ECO:0000313" key="7">
    <source>
        <dbReference type="Proteomes" id="UP001141552"/>
    </source>
</evidence>
<dbReference type="PANTHER" id="PTHR36710">
    <property type="entry name" value="PECTINESTERASE INHIBITOR-LIKE"/>
    <property type="match status" value="1"/>
</dbReference>
<keyword evidence="1" id="KW-0732">Signal</keyword>
<reference evidence="6" key="1">
    <citation type="submission" date="2022-02" db="EMBL/GenBank/DDBJ databases">
        <authorList>
            <person name="Henning P.M."/>
            <person name="McCubbin A.G."/>
            <person name="Shore J.S."/>
        </authorList>
    </citation>
    <scope>NUCLEOTIDE SEQUENCE</scope>
    <source>
        <strain evidence="6">F60SS</strain>
        <tissue evidence="6">Leaves</tissue>
    </source>
</reference>
<accession>A0A9Q0JES3</accession>